<evidence type="ECO:0000313" key="2">
    <source>
        <dbReference type="Proteomes" id="UP000243411"/>
    </source>
</evidence>
<protein>
    <submittedName>
        <fullName evidence="1">Uncharacterized protein</fullName>
    </submittedName>
</protein>
<dbReference type="GeneID" id="37616870"/>
<name>Q9JAF0_GVHB</name>
<dbReference type="Proteomes" id="UP000243411">
    <property type="component" value="Segment"/>
</dbReference>
<evidence type="ECO:0000313" key="1">
    <source>
        <dbReference type="EMBL" id="AAF66611.1"/>
    </source>
</evidence>
<keyword evidence="2" id="KW-1185">Reference proteome</keyword>
<reference evidence="1 2" key="1">
    <citation type="journal article" date="2000" name="Arch. Virol.">
        <title>Molecular characterization and phylogenetic analysis of the Harrisina brillians granulovirus granulin gene.</title>
        <authorList>
            <person name="Bideshi D.K."/>
            <person name="Bigot Y."/>
            <person name="Federici B.A."/>
        </authorList>
    </citation>
    <scope>NUCLEOTIDE SEQUENCE [LARGE SCALE GENOMIC DNA]</scope>
</reference>
<proteinExistence type="predicted"/>
<dbReference type="RefSeq" id="YP_009506068.1">
    <property type="nucleotide sequence ID" value="NC_038372.1"/>
</dbReference>
<dbReference type="EMBL" id="AF142425">
    <property type="protein sequence ID" value="AAF66611.1"/>
    <property type="molecule type" value="Genomic_DNA"/>
</dbReference>
<accession>Q9JAF0</accession>
<sequence length="78" mass="9119">LETEIDNVTLTIDETIEFFESVYNQIICVNYKNVEMVCNKNTQYVDKSKSENVLEIPKKHFEDYIIKIGEPENNESNA</sequence>
<feature type="non-terminal residue" evidence="1">
    <location>
        <position position="1"/>
    </location>
</feature>
<organismHost>
    <name type="scientific">Zygaenidae</name>
    <name type="common">burnets</name>
    <dbReference type="NCBI Taxonomy" id="115354"/>
</organismHost>
<dbReference type="KEGG" id="vg:37616870"/>
<organism evidence="1 2">
    <name type="scientific">Harrisina brillians granulovirus</name>
    <name type="common">HbGV</name>
    <dbReference type="NCBI Taxonomy" id="115813"/>
    <lineage>
        <taxon>Viruses</taxon>
        <taxon>Viruses incertae sedis</taxon>
        <taxon>Naldaviricetes</taxon>
        <taxon>Lefavirales</taxon>
        <taxon>Baculoviridae</taxon>
        <taxon>Betabaculovirus</taxon>
        <taxon>Betabaculovirus habrilliantis</taxon>
    </lineage>
</organism>